<proteinExistence type="predicted"/>
<reference evidence="2 3" key="1">
    <citation type="submission" date="2018-07" db="EMBL/GenBank/DDBJ databases">
        <title>Genome sequencing of oomycete isolates from Chile give support for New Zealand origin for Phytophthora kernoviae and make available the first Nothophytophthora sp. genome.</title>
        <authorList>
            <person name="Studholme D.J."/>
            <person name="Sanfuentes E."/>
            <person name="Panda P."/>
            <person name="Hill R."/>
            <person name="Sambles C."/>
            <person name="Grant M."/>
            <person name="Williams N.M."/>
            <person name="Mcdougal R.L."/>
        </authorList>
    </citation>
    <scope>NUCLEOTIDE SEQUENCE [LARGE SCALE GENOMIC DNA]</scope>
    <source>
        <strain evidence="2">Chile7</strain>
    </source>
</reference>
<sequence>MAAAAAASAASMTTVGSSSEPPGSARTALIIDGSYALIGGRNLGGKIDYVKLRSVLEEQAATQFGGRFHSIRAH</sequence>
<organism evidence="2 3">
    <name type="scientific">Phytophthora kernoviae</name>
    <dbReference type="NCBI Taxonomy" id="325452"/>
    <lineage>
        <taxon>Eukaryota</taxon>
        <taxon>Sar</taxon>
        <taxon>Stramenopiles</taxon>
        <taxon>Oomycota</taxon>
        <taxon>Peronosporomycetes</taxon>
        <taxon>Peronosporales</taxon>
        <taxon>Peronosporaceae</taxon>
        <taxon>Phytophthora</taxon>
    </lineage>
</organism>
<dbReference type="EMBL" id="MBAD02001072">
    <property type="protein sequence ID" value="RLN59066.1"/>
    <property type="molecule type" value="Genomic_DNA"/>
</dbReference>
<comment type="caution">
    <text evidence="2">The sequence shown here is derived from an EMBL/GenBank/DDBJ whole genome shotgun (WGS) entry which is preliminary data.</text>
</comment>
<gene>
    <name evidence="2" type="ORF">BBJ29_003108</name>
</gene>
<evidence type="ECO:0008006" key="4">
    <source>
        <dbReference type="Google" id="ProtNLM"/>
    </source>
</evidence>
<evidence type="ECO:0000313" key="3">
    <source>
        <dbReference type="Proteomes" id="UP000284657"/>
    </source>
</evidence>
<name>A0A421G1V2_9STRA</name>
<dbReference type="Proteomes" id="UP000284657">
    <property type="component" value="Unassembled WGS sequence"/>
</dbReference>
<dbReference type="AlphaFoldDB" id="A0A421G1V2"/>
<feature type="compositionally biased region" description="Polar residues" evidence="1">
    <location>
        <begin position="12"/>
        <end position="21"/>
    </location>
</feature>
<evidence type="ECO:0000256" key="1">
    <source>
        <dbReference type="SAM" id="MobiDB-lite"/>
    </source>
</evidence>
<protein>
    <recommendedName>
        <fullName evidence="4">NYN domain-containing protein</fullName>
    </recommendedName>
</protein>
<feature type="compositionally biased region" description="Low complexity" evidence="1">
    <location>
        <begin position="1"/>
        <end position="11"/>
    </location>
</feature>
<feature type="region of interest" description="Disordered" evidence="1">
    <location>
        <begin position="1"/>
        <end position="23"/>
    </location>
</feature>
<evidence type="ECO:0000313" key="2">
    <source>
        <dbReference type="EMBL" id="RLN59066.1"/>
    </source>
</evidence>
<accession>A0A421G1V2</accession>